<dbReference type="NCBIfam" id="NF003986">
    <property type="entry name" value="PRK05471.1-5"/>
    <property type="match status" value="1"/>
</dbReference>
<dbReference type="UniPathway" id="UPA00609">
    <property type="reaction ID" value="UER00664"/>
</dbReference>
<evidence type="ECO:0000256" key="13">
    <source>
        <dbReference type="ARBA" id="ARBA00023098"/>
    </source>
</evidence>
<keyword evidence="10 19" id="KW-0812">Transmembrane</keyword>
<comment type="subcellular location">
    <subcellularLocation>
        <location evidence="2">Cell membrane</location>
        <topology evidence="2">Single-pass membrane protein</topology>
    </subcellularLocation>
</comment>
<protein>
    <recommendedName>
        <fullName evidence="7">CDP-diacylglycerol pyrophosphatase</fullName>
        <ecNumber evidence="6">3.6.1.26</ecNumber>
    </recommendedName>
    <alternativeName>
        <fullName evidence="17">CDP-diacylglycerol phosphatidylhydrolase</fullName>
    </alternativeName>
    <alternativeName>
        <fullName evidence="18">CDP-diglyceride hydrolase</fullName>
    </alternativeName>
</protein>
<dbReference type="GO" id="GO:0008715">
    <property type="term" value="F:CDP-diacylglycerol diphosphatase activity"/>
    <property type="evidence" value="ECO:0007669"/>
    <property type="project" value="UniProtKB-EC"/>
</dbReference>
<comment type="similarity">
    <text evidence="5">Belongs to the Cdh family.</text>
</comment>
<comment type="caution">
    <text evidence="20">The sequence shown here is derived from an EMBL/GenBank/DDBJ whole genome shotgun (WGS) entry which is preliminary data.</text>
</comment>
<proteinExistence type="inferred from homology"/>
<comment type="pathway">
    <text evidence="4">Lipid metabolism.</text>
</comment>
<dbReference type="InterPro" id="IPR036265">
    <property type="entry name" value="HIT-like_sf"/>
</dbReference>
<keyword evidence="9" id="KW-0444">Lipid biosynthesis</keyword>
<keyword evidence="16" id="KW-1208">Phospholipid metabolism</keyword>
<evidence type="ECO:0000256" key="4">
    <source>
        <dbReference type="ARBA" id="ARBA00005189"/>
    </source>
</evidence>
<dbReference type="Gene3D" id="3.30.428.30">
    <property type="entry name" value="HIT family - CDH-like"/>
    <property type="match status" value="1"/>
</dbReference>
<evidence type="ECO:0000256" key="16">
    <source>
        <dbReference type="ARBA" id="ARBA00023264"/>
    </source>
</evidence>
<evidence type="ECO:0000256" key="9">
    <source>
        <dbReference type="ARBA" id="ARBA00022516"/>
    </source>
</evidence>
<evidence type="ECO:0000256" key="12">
    <source>
        <dbReference type="ARBA" id="ARBA00022989"/>
    </source>
</evidence>
<evidence type="ECO:0000256" key="18">
    <source>
        <dbReference type="ARBA" id="ARBA00032892"/>
    </source>
</evidence>
<keyword evidence="15" id="KW-0594">Phospholipid biosynthesis</keyword>
<keyword evidence="21" id="KW-1185">Reference proteome</keyword>
<reference evidence="20 21" key="1">
    <citation type="journal article" date="2018" name="Arch. Microbiol.">
        <title>New insights into the metabolic potential of the phototrophic purple bacterium Rhodopila globiformis DSM 161(T) from its draft genome sequence and evidence for a vanadium-dependent nitrogenase.</title>
        <authorList>
            <person name="Imhoff J.F."/>
            <person name="Rahn T."/>
            <person name="Kunzel S."/>
            <person name="Neulinger S.C."/>
        </authorList>
    </citation>
    <scope>NUCLEOTIDE SEQUENCE [LARGE SCALE GENOMIC DNA]</scope>
    <source>
        <strain evidence="20 21">DSM 161</strain>
    </source>
</reference>
<evidence type="ECO:0000313" key="21">
    <source>
        <dbReference type="Proteomes" id="UP000239724"/>
    </source>
</evidence>
<dbReference type="Proteomes" id="UP000239724">
    <property type="component" value="Unassembled WGS sequence"/>
</dbReference>
<evidence type="ECO:0000256" key="17">
    <source>
        <dbReference type="ARBA" id="ARBA00032888"/>
    </source>
</evidence>
<evidence type="ECO:0000256" key="11">
    <source>
        <dbReference type="ARBA" id="ARBA00022801"/>
    </source>
</evidence>
<name>A0A2S6NM50_RHOGL</name>
<dbReference type="AlphaFoldDB" id="A0A2S6NM50"/>
<evidence type="ECO:0000256" key="6">
    <source>
        <dbReference type="ARBA" id="ARBA00012375"/>
    </source>
</evidence>
<dbReference type="GO" id="GO:0008654">
    <property type="term" value="P:phospholipid biosynthetic process"/>
    <property type="evidence" value="ECO:0007669"/>
    <property type="project" value="UniProtKB-KW"/>
</dbReference>
<dbReference type="Pfam" id="PF02611">
    <property type="entry name" value="CDH"/>
    <property type="match status" value="1"/>
</dbReference>
<keyword evidence="13" id="KW-0443">Lipid metabolism</keyword>
<evidence type="ECO:0000256" key="8">
    <source>
        <dbReference type="ARBA" id="ARBA00022475"/>
    </source>
</evidence>
<feature type="transmembrane region" description="Helical" evidence="19">
    <location>
        <begin position="20"/>
        <end position="39"/>
    </location>
</feature>
<dbReference type="InterPro" id="IPR003763">
    <property type="entry name" value="CDP-diacylglyc_Pase"/>
</dbReference>
<keyword evidence="11" id="KW-0378">Hydrolase</keyword>
<sequence length="282" mass="31017">MATTDRIMRRDRGGLMQRRFVLRIAMICVPLLTACASMAQGIARERNALWHVVHNVCVPDQRIFASPVPCTAVDLAAGYAIVRDPDPFAQTHFLLVPTTRISGIEDPVLLSPDASNYWAEAWRARRYVDQRAGRVLGRDELSLAVNSVYGRTQDQLHIHIDCIKPAVKAALRAHARAIGPHWTPFPVLLAGEPYLARRIDSADLSGVNPFRLLAGLPEARAAMGEESLVVTGETGADRRPGFILLAGRTSPDRGSKWGEALQDHRCALAQSPARRVEWPPAS</sequence>
<evidence type="ECO:0000256" key="5">
    <source>
        <dbReference type="ARBA" id="ARBA00006435"/>
    </source>
</evidence>
<dbReference type="SUPFAM" id="SSF54197">
    <property type="entry name" value="HIT-like"/>
    <property type="match status" value="1"/>
</dbReference>
<dbReference type="EC" id="3.6.1.26" evidence="6"/>
<dbReference type="PIRSF" id="PIRSF001273">
    <property type="entry name" value="CDH"/>
    <property type="match status" value="1"/>
</dbReference>
<evidence type="ECO:0000256" key="3">
    <source>
        <dbReference type="ARBA" id="ARBA00004927"/>
    </source>
</evidence>
<evidence type="ECO:0000313" key="20">
    <source>
        <dbReference type="EMBL" id="PPQ36645.1"/>
    </source>
</evidence>
<accession>A0A2S6NM50</accession>
<evidence type="ECO:0000256" key="15">
    <source>
        <dbReference type="ARBA" id="ARBA00023209"/>
    </source>
</evidence>
<dbReference type="PROSITE" id="PS51257">
    <property type="entry name" value="PROKAR_LIPOPROTEIN"/>
    <property type="match status" value="1"/>
</dbReference>
<keyword evidence="12 19" id="KW-1133">Transmembrane helix</keyword>
<dbReference type="GO" id="GO:0005886">
    <property type="term" value="C:plasma membrane"/>
    <property type="evidence" value="ECO:0007669"/>
    <property type="project" value="UniProtKB-SubCell"/>
</dbReference>
<evidence type="ECO:0000256" key="14">
    <source>
        <dbReference type="ARBA" id="ARBA00023136"/>
    </source>
</evidence>
<keyword evidence="8" id="KW-1003">Cell membrane</keyword>
<keyword evidence="14 19" id="KW-0472">Membrane</keyword>
<evidence type="ECO:0000256" key="2">
    <source>
        <dbReference type="ARBA" id="ARBA00004162"/>
    </source>
</evidence>
<comment type="pathway">
    <text evidence="3">Phospholipid metabolism; CDP-diacylglycerol degradation; phosphatidate from CDP-diacylglycerol: step 1/1.</text>
</comment>
<evidence type="ECO:0000256" key="10">
    <source>
        <dbReference type="ARBA" id="ARBA00022692"/>
    </source>
</evidence>
<evidence type="ECO:0000256" key="19">
    <source>
        <dbReference type="SAM" id="Phobius"/>
    </source>
</evidence>
<evidence type="ECO:0000256" key="1">
    <source>
        <dbReference type="ARBA" id="ARBA00001007"/>
    </source>
</evidence>
<gene>
    <name evidence="20" type="ORF">CCS01_04590</name>
</gene>
<comment type="catalytic activity">
    <reaction evidence="1">
        <text>a CDP-1,2-diacyl-sn-glycerol + H2O = a 1,2-diacyl-sn-glycero-3-phosphate + CMP + 2 H(+)</text>
        <dbReference type="Rhea" id="RHEA:15221"/>
        <dbReference type="ChEBI" id="CHEBI:15377"/>
        <dbReference type="ChEBI" id="CHEBI:15378"/>
        <dbReference type="ChEBI" id="CHEBI:58332"/>
        <dbReference type="ChEBI" id="CHEBI:58608"/>
        <dbReference type="ChEBI" id="CHEBI:60377"/>
        <dbReference type="EC" id="3.6.1.26"/>
    </reaction>
</comment>
<dbReference type="RefSeq" id="WP_104517670.1">
    <property type="nucleotide sequence ID" value="NZ_NHRY01000055.1"/>
</dbReference>
<dbReference type="OrthoDB" id="481399at2"/>
<evidence type="ECO:0000256" key="7">
    <source>
        <dbReference type="ARBA" id="ARBA00019608"/>
    </source>
</evidence>
<dbReference type="EMBL" id="NHRY01000055">
    <property type="protein sequence ID" value="PPQ36645.1"/>
    <property type="molecule type" value="Genomic_DNA"/>
</dbReference>
<dbReference type="GO" id="GO:0046342">
    <property type="term" value="P:CDP-diacylglycerol catabolic process"/>
    <property type="evidence" value="ECO:0007669"/>
    <property type="project" value="UniProtKB-UniPathway"/>
</dbReference>
<organism evidence="20 21">
    <name type="scientific">Rhodopila globiformis</name>
    <name type="common">Rhodopseudomonas globiformis</name>
    <dbReference type="NCBI Taxonomy" id="1071"/>
    <lineage>
        <taxon>Bacteria</taxon>
        <taxon>Pseudomonadati</taxon>
        <taxon>Pseudomonadota</taxon>
        <taxon>Alphaproteobacteria</taxon>
        <taxon>Acetobacterales</taxon>
        <taxon>Acetobacteraceae</taxon>
        <taxon>Rhodopila</taxon>
    </lineage>
</organism>